<accession>A0A5C8ZJY9</accession>
<dbReference type="PANTHER" id="PTHR35786">
    <property type="entry name" value="REDOX-SENSING TRANSCRIPTIONAL REPRESSOR REX"/>
    <property type="match status" value="1"/>
</dbReference>
<dbReference type="Pfam" id="PF06971">
    <property type="entry name" value="Put_DNA-bind_N"/>
    <property type="match status" value="1"/>
</dbReference>
<dbReference type="NCBIfam" id="NF003993">
    <property type="entry name" value="PRK05472.2-2"/>
    <property type="match status" value="1"/>
</dbReference>
<evidence type="ECO:0000313" key="10">
    <source>
        <dbReference type="Proteomes" id="UP000321234"/>
    </source>
</evidence>
<dbReference type="Proteomes" id="UP000321234">
    <property type="component" value="Unassembled WGS sequence"/>
</dbReference>
<dbReference type="PANTHER" id="PTHR35786:SF1">
    <property type="entry name" value="REDOX-SENSING TRANSCRIPTIONAL REPRESSOR REX 1"/>
    <property type="match status" value="1"/>
</dbReference>
<dbReference type="Gene3D" id="1.10.10.10">
    <property type="entry name" value="Winged helix-like DNA-binding domain superfamily/Winged helix DNA-binding domain"/>
    <property type="match status" value="1"/>
</dbReference>
<dbReference type="SUPFAM" id="SSF51735">
    <property type="entry name" value="NAD(P)-binding Rossmann-fold domains"/>
    <property type="match status" value="1"/>
</dbReference>
<evidence type="ECO:0000256" key="7">
    <source>
        <dbReference type="HAMAP-Rule" id="MF_01131"/>
    </source>
</evidence>
<gene>
    <name evidence="7" type="primary">rex</name>
    <name evidence="9" type="ORF">FMM08_00040</name>
</gene>
<organism evidence="9 10">
    <name type="scientific">Quadrisphaera setariae</name>
    <dbReference type="NCBI Taxonomy" id="2593304"/>
    <lineage>
        <taxon>Bacteria</taxon>
        <taxon>Bacillati</taxon>
        <taxon>Actinomycetota</taxon>
        <taxon>Actinomycetes</taxon>
        <taxon>Kineosporiales</taxon>
        <taxon>Kineosporiaceae</taxon>
        <taxon>Quadrisphaera</taxon>
    </lineage>
</organism>
<dbReference type="InterPro" id="IPR058236">
    <property type="entry name" value="Rex_actinobacterial-type"/>
</dbReference>
<sequence>MRAQRDGARGVPDATVARLPVYLRVLTGLGERGVATVSSEELALAAGVGSATLRKDLSHLGSYGVRGVGYEVARLVQHVGRCLGLAEEWRVVIVGIGSLGRALANYSGFAPLGTRVVALLDSDPAVVGERVAGLEVLPSARTAEVVGELGVRIAVLAVPASAAQAACDAVVAAGITSVLSFAPVELQVPAGVELRSVDLSTELGILAFRERRRAAAAGELSPGLVAAEERVTTSAGATR</sequence>
<evidence type="ECO:0000313" key="9">
    <source>
        <dbReference type="EMBL" id="TXR58187.1"/>
    </source>
</evidence>
<protein>
    <recommendedName>
        <fullName evidence="7">Redox-sensing transcriptional repressor Rex</fullName>
    </recommendedName>
</protein>
<dbReference type="InterPro" id="IPR003781">
    <property type="entry name" value="CoA-bd"/>
</dbReference>
<dbReference type="GO" id="GO:0005737">
    <property type="term" value="C:cytoplasm"/>
    <property type="evidence" value="ECO:0007669"/>
    <property type="project" value="UniProtKB-SubCell"/>
</dbReference>
<keyword evidence="5 7" id="KW-0238">DNA-binding</keyword>
<dbReference type="NCBIfam" id="NF003994">
    <property type="entry name" value="PRK05472.2-3"/>
    <property type="match status" value="1"/>
</dbReference>
<evidence type="ECO:0000256" key="5">
    <source>
        <dbReference type="ARBA" id="ARBA00023125"/>
    </source>
</evidence>
<keyword evidence="3 7" id="KW-0805">Transcription regulation</keyword>
<dbReference type="NCBIfam" id="NF003992">
    <property type="entry name" value="PRK05472.2-1"/>
    <property type="match status" value="1"/>
</dbReference>
<evidence type="ECO:0000256" key="2">
    <source>
        <dbReference type="ARBA" id="ARBA00022491"/>
    </source>
</evidence>
<dbReference type="GO" id="GO:0003700">
    <property type="term" value="F:DNA-binding transcription factor activity"/>
    <property type="evidence" value="ECO:0007669"/>
    <property type="project" value="UniProtKB-UniRule"/>
</dbReference>
<dbReference type="Gene3D" id="3.40.50.720">
    <property type="entry name" value="NAD(P)-binding Rossmann-like Domain"/>
    <property type="match status" value="1"/>
</dbReference>
<evidence type="ECO:0000256" key="4">
    <source>
        <dbReference type="ARBA" id="ARBA00023027"/>
    </source>
</evidence>
<name>A0A5C8ZJY9_9ACTN</name>
<dbReference type="InterPro" id="IPR036390">
    <property type="entry name" value="WH_DNA-bd_sf"/>
</dbReference>
<evidence type="ECO:0000256" key="1">
    <source>
        <dbReference type="ARBA" id="ARBA00022490"/>
    </source>
</evidence>
<dbReference type="EMBL" id="VKAC01000001">
    <property type="protein sequence ID" value="TXR58187.1"/>
    <property type="molecule type" value="Genomic_DNA"/>
</dbReference>
<feature type="binding site" evidence="7">
    <location>
        <begin position="95"/>
        <end position="100"/>
    </location>
    <ligand>
        <name>NAD(+)</name>
        <dbReference type="ChEBI" id="CHEBI:57540"/>
    </ligand>
</feature>
<dbReference type="InterPro" id="IPR009718">
    <property type="entry name" value="Rex_DNA-bd_C_dom"/>
</dbReference>
<dbReference type="InterPro" id="IPR036388">
    <property type="entry name" value="WH-like_DNA-bd_sf"/>
</dbReference>
<comment type="caution">
    <text evidence="9">The sequence shown here is derived from an EMBL/GenBank/DDBJ whole genome shotgun (WGS) entry which is preliminary data.</text>
</comment>
<comment type="function">
    <text evidence="7">Modulates transcription in response to changes in cellular NADH/NAD(+) redox state.</text>
</comment>
<evidence type="ECO:0000256" key="3">
    <source>
        <dbReference type="ARBA" id="ARBA00023015"/>
    </source>
</evidence>
<dbReference type="InterPro" id="IPR036291">
    <property type="entry name" value="NAD(P)-bd_dom_sf"/>
</dbReference>
<dbReference type="Pfam" id="PF02629">
    <property type="entry name" value="CoA_binding"/>
    <property type="match status" value="1"/>
</dbReference>
<dbReference type="NCBIfam" id="NF003995">
    <property type="entry name" value="PRK05472.2-4"/>
    <property type="match status" value="1"/>
</dbReference>
<proteinExistence type="inferred from homology"/>
<dbReference type="OrthoDB" id="9784760at2"/>
<dbReference type="SUPFAM" id="SSF46785">
    <property type="entry name" value="Winged helix' DNA-binding domain"/>
    <property type="match status" value="1"/>
</dbReference>
<dbReference type="InterPro" id="IPR022876">
    <property type="entry name" value="Tscrpt_rep_Rex"/>
</dbReference>
<dbReference type="RefSeq" id="WP_147924796.1">
    <property type="nucleotide sequence ID" value="NZ_VKAC01000001.1"/>
</dbReference>
<dbReference type="GO" id="GO:0045892">
    <property type="term" value="P:negative regulation of DNA-templated transcription"/>
    <property type="evidence" value="ECO:0007669"/>
    <property type="project" value="InterPro"/>
</dbReference>
<comment type="subcellular location">
    <subcellularLocation>
        <location evidence="7">Cytoplasm</location>
    </subcellularLocation>
</comment>
<dbReference type="AlphaFoldDB" id="A0A5C8ZJY9"/>
<comment type="similarity">
    <text evidence="7">Belongs to the transcriptional regulatory Rex family.</text>
</comment>
<feature type="domain" description="CoA-binding" evidence="8">
    <location>
        <begin position="84"/>
        <end position="185"/>
    </location>
</feature>
<evidence type="ECO:0000259" key="8">
    <source>
        <dbReference type="SMART" id="SM00881"/>
    </source>
</evidence>
<keyword evidence="4 7" id="KW-0520">NAD</keyword>
<comment type="subunit">
    <text evidence="7">Homodimer.</text>
</comment>
<dbReference type="GO" id="GO:0051775">
    <property type="term" value="P:response to redox state"/>
    <property type="evidence" value="ECO:0007669"/>
    <property type="project" value="InterPro"/>
</dbReference>
<keyword evidence="2 7" id="KW-0678">Repressor</keyword>
<dbReference type="NCBIfam" id="NF003996">
    <property type="entry name" value="PRK05472.2-5"/>
    <property type="match status" value="1"/>
</dbReference>
<keyword evidence="10" id="KW-1185">Reference proteome</keyword>
<feature type="DNA-binding region" description="H-T-H motif" evidence="7">
    <location>
        <begin position="21"/>
        <end position="60"/>
    </location>
</feature>
<keyword evidence="1 7" id="KW-0963">Cytoplasm</keyword>
<reference evidence="9 10" key="1">
    <citation type="submission" date="2019-07" db="EMBL/GenBank/DDBJ databases">
        <title>Quadrisphaera sp. strain DD2A genome sequencing and assembly.</title>
        <authorList>
            <person name="Kim I."/>
        </authorList>
    </citation>
    <scope>NUCLEOTIDE SEQUENCE [LARGE SCALE GENOMIC DNA]</scope>
    <source>
        <strain evidence="9 10">DD2A</strain>
    </source>
</reference>
<dbReference type="HAMAP" id="MF_01131">
    <property type="entry name" value="Rex"/>
    <property type="match status" value="1"/>
</dbReference>
<keyword evidence="6 7" id="KW-0804">Transcription</keyword>
<dbReference type="GO" id="GO:0003677">
    <property type="term" value="F:DNA binding"/>
    <property type="evidence" value="ECO:0007669"/>
    <property type="project" value="UniProtKB-UniRule"/>
</dbReference>
<evidence type="ECO:0000256" key="6">
    <source>
        <dbReference type="ARBA" id="ARBA00023163"/>
    </source>
</evidence>
<dbReference type="SMART" id="SM00881">
    <property type="entry name" value="CoA_binding"/>
    <property type="match status" value="1"/>
</dbReference>